<dbReference type="Proteomes" id="UP000234366">
    <property type="component" value="Chromosome"/>
</dbReference>
<dbReference type="AlphaFoldDB" id="A0AAI8HRL8"/>
<name>A0AAI8HRL8_9BACI</name>
<evidence type="ECO:0000313" key="3">
    <source>
        <dbReference type="Proteomes" id="UP000234366"/>
    </source>
</evidence>
<feature type="transmembrane region" description="Helical" evidence="1">
    <location>
        <begin position="85"/>
        <end position="107"/>
    </location>
</feature>
<evidence type="ECO:0000313" key="2">
    <source>
        <dbReference type="EMBL" id="AUJ78863.1"/>
    </source>
</evidence>
<reference evidence="2 3" key="1">
    <citation type="submission" date="2017-11" db="EMBL/GenBank/DDBJ databases">
        <title>Genome sequence and genome mining of multiple bioactive secondary metabolites from a deep sea-derived Bacillus siamensis SCSIO 05746.</title>
        <authorList>
            <person name="Pan H.-Q."/>
            <person name="Ju J.-H."/>
        </authorList>
    </citation>
    <scope>NUCLEOTIDE SEQUENCE [LARGE SCALE GENOMIC DNA]</scope>
    <source>
        <strain evidence="2 3">SCSIO 05746</strain>
    </source>
</reference>
<keyword evidence="3" id="KW-1185">Reference proteome</keyword>
<proteinExistence type="predicted"/>
<keyword evidence="1" id="KW-1133">Transmembrane helix</keyword>
<feature type="transmembrane region" description="Helical" evidence="1">
    <location>
        <begin position="6"/>
        <end position="26"/>
    </location>
</feature>
<protein>
    <submittedName>
        <fullName evidence="2">Uncharacterized protein</fullName>
    </submittedName>
</protein>
<feature type="transmembrane region" description="Helical" evidence="1">
    <location>
        <begin position="38"/>
        <end position="65"/>
    </location>
</feature>
<dbReference type="RefSeq" id="WP_060963566.1">
    <property type="nucleotide sequence ID" value="NZ_CP025001.1"/>
</dbReference>
<dbReference type="EMBL" id="CP025001">
    <property type="protein sequence ID" value="AUJ78863.1"/>
    <property type="molecule type" value="Genomic_DNA"/>
</dbReference>
<sequence length="185" mass="20805">MTVFFTVLLTLLCCLVISSLVFMILLKKEIVDTPPNHLAHAAFIGLVGFSLCFAVTVPSLVIYFAAITVNHFSGEYILYGSLSDLYIFSVVVSILAFIYMLILMVIVKGMTHVFKLPAWLAYILEFIFAWAAVYFSIKYISNHIIENIAIFQDGEILLSLFITFLFSGLDILFTHLDKIAKEKLG</sequence>
<gene>
    <name evidence="2" type="ORF">CWD84_19710</name>
</gene>
<dbReference type="KEGG" id="bsia:CWD84_19710"/>
<feature type="transmembrane region" description="Helical" evidence="1">
    <location>
        <begin position="119"/>
        <end position="137"/>
    </location>
</feature>
<accession>A0AAI8HRL8</accession>
<evidence type="ECO:0000256" key="1">
    <source>
        <dbReference type="SAM" id="Phobius"/>
    </source>
</evidence>
<keyword evidence="1" id="KW-0812">Transmembrane</keyword>
<keyword evidence="1" id="KW-0472">Membrane</keyword>
<feature type="transmembrane region" description="Helical" evidence="1">
    <location>
        <begin position="157"/>
        <end position="176"/>
    </location>
</feature>
<organism evidence="2 3">
    <name type="scientific">Bacillus siamensis</name>
    <dbReference type="NCBI Taxonomy" id="659243"/>
    <lineage>
        <taxon>Bacteria</taxon>
        <taxon>Bacillati</taxon>
        <taxon>Bacillota</taxon>
        <taxon>Bacilli</taxon>
        <taxon>Bacillales</taxon>
        <taxon>Bacillaceae</taxon>
        <taxon>Bacillus</taxon>
        <taxon>Bacillus amyloliquefaciens group</taxon>
    </lineage>
</organism>